<proteinExistence type="predicted"/>
<sequence>MPICGFCSLAARMDDRLECVKCGAFCHASCASKKSLYVKSAVRDVDLEKFLCDSCFGELSPHALAELLFPGDLSIVLHHTSLFPDGSCAVLGPSLSHPFNLVLARSHHPFLTGFSASVGVFVEGVVNPNEVVAVISGVVVSEAWSAAVFTRSDGVHLDTSLSPLPSRLIRRCLECGNCVAEDGLDADGTRVIFVRALRVIADEELVLWEGRGMATKCDSSVAGNLAELGMCECGSEVNTIDLRAMTEAVLSRLEENERQLELVAADREARDAEWWIDENPHHWSMPFPPTRDEKAQRARDQAAIQQLREVIGSEEEALPSNKSRLVVSSSWLRSECVSAADTEQVEVNKEPRTRSGSEGDGNFDCDDANPFRTSTLEEQERGADGDCDDFDFFSLFTLP</sequence>
<feature type="compositionally biased region" description="Basic and acidic residues" evidence="1">
    <location>
        <begin position="346"/>
        <end position="357"/>
    </location>
</feature>
<accession>A0ABQ9XPF5</accession>
<feature type="region of interest" description="Disordered" evidence="1">
    <location>
        <begin position="342"/>
        <end position="386"/>
    </location>
</feature>
<organism evidence="3 4">
    <name type="scientific">Blattamonas nauphoetae</name>
    <dbReference type="NCBI Taxonomy" id="2049346"/>
    <lineage>
        <taxon>Eukaryota</taxon>
        <taxon>Metamonada</taxon>
        <taxon>Preaxostyla</taxon>
        <taxon>Oxymonadida</taxon>
        <taxon>Blattamonas</taxon>
    </lineage>
</organism>
<dbReference type="EMBL" id="JARBJD010000085">
    <property type="protein sequence ID" value="KAK2953926.1"/>
    <property type="molecule type" value="Genomic_DNA"/>
</dbReference>
<reference evidence="3 4" key="1">
    <citation type="journal article" date="2022" name="bioRxiv">
        <title>Genomics of Preaxostyla Flagellates Illuminates Evolutionary Transitions and the Path Towards Mitochondrial Loss.</title>
        <authorList>
            <person name="Novak L.V.F."/>
            <person name="Treitli S.C."/>
            <person name="Pyrih J."/>
            <person name="Halakuc P."/>
            <person name="Pipaliya S.V."/>
            <person name="Vacek V."/>
            <person name="Brzon O."/>
            <person name="Soukal P."/>
            <person name="Eme L."/>
            <person name="Dacks J.B."/>
            <person name="Karnkowska A."/>
            <person name="Elias M."/>
            <person name="Hampl V."/>
        </authorList>
    </citation>
    <scope>NUCLEOTIDE SEQUENCE [LARGE SCALE GENOMIC DNA]</scope>
    <source>
        <strain evidence="3">NAU3</strain>
        <tissue evidence="3">Gut</tissue>
    </source>
</reference>
<comment type="caution">
    <text evidence="3">The sequence shown here is derived from an EMBL/GenBank/DDBJ whole genome shotgun (WGS) entry which is preliminary data.</text>
</comment>
<dbReference type="Proteomes" id="UP001281761">
    <property type="component" value="Unassembled WGS sequence"/>
</dbReference>
<evidence type="ECO:0000313" key="4">
    <source>
        <dbReference type="Proteomes" id="UP001281761"/>
    </source>
</evidence>
<dbReference type="PROSITE" id="PS51379">
    <property type="entry name" value="4FE4S_FER_2"/>
    <property type="match status" value="1"/>
</dbReference>
<protein>
    <recommendedName>
        <fullName evidence="2">4Fe-4S ferredoxin-type domain-containing protein</fullName>
    </recommendedName>
</protein>
<dbReference type="InterPro" id="IPR017896">
    <property type="entry name" value="4Fe4S_Fe-S-bd"/>
</dbReference>
<evidence type="ECO:0000256" key="1">
    <source>
        <dbReference type="SAM" id="MobiDB-lite"/>
    </source>
</evidence>
<name>A0ABQ9XPF5_9EUKA</name>
<evidence type="ECO:0000313" key="3">
    <source>
        <dbReference type="EMBL" id="KAK2953926.1"/>
    </source>
</evidence>
<gene>
    <name evidence="3" type="ORF">BLNAU_11186</name>
</gene>
<evidence type="ECO:0000259" key="2">
    <source>
        <dbReference type="PROSITE" id="PS51379"/>
    </source>
</evidence>
<keyword evidence="4" id="KW-1185">Reference proteome</keyword>
<feature type="domain" description="4Fe-4S ferredoxin-type" evidence="2">
    <location>
        <begin position="9"/>
        <end position="41"/>
    </location>
</feature>